<evidence type="ECO:0000313" key="2">
    <source>
        <dbReference type="Proteomes" id="UP001335183"/>
    </source>
</evidence>
<dbReference type="Gene3D" id="1.20.1260.10">
    <property type="match status" value="1"/>
</dbReference>
<dbReference type="Pfam" id="PF05974">
    <property type="entry name" value="DUF892"/>
    <property type="match status" value="1"/>
</dbReference>
<dbReference type="InterPro" id="IPR012347">
    <property type="entry name" value="Ferritin-like"/>
</dbReference>
<organism evidence="1 2">
    <name type="scientific">Pelagerythrobacter marensis</name>
    <dbReference type="NCBI Taxonomy" id="543877"/>
    <lineage>
        <taxon>Bacteria</taxon>
        <taxon>Pseudomonadati</taxon>
        <taxon>Pseudomonadota</taxon>
        <taxon>Alphaproteobacteria</taxon>
        <taxon>Sphingomonadales</taxon>
        <taxon>Erythrobacteraceae</taxon>
        <taxon>Pelagerythrobacter</taxon>
    </lineage>
</organism>
<dbReference type="Proteomes" id="UP001335183">
    <property type="component" value="Chromosome"/>
</dbReference>
<proteinExistence type="predicted"/>
<keyword evidence="2" id="KW-1185">Reference proteome</keyword>
<sequence length="166" mass="17478">MAETKTLDDFLQLCVWDLAAGARLLARRTPAVADKADEPALRHSLGQLRSEAETCADRLFATTGERSGPENLWMAGILDDAERDTRTLPVGPLLDLAIVGAIRKALQAQRASLDTAQVVARQLADSAAIATLMSCREATEARDRALFDLLGPLARTAGGAAGPGGA</sequence>
<dbReference type="InterPro" id="IPR010287">
    <property type="entry name" value="DUF892_YciF-like"/>
</dbReference>
<dbReference type="RefSeq" id="WP_338446320.1">
    <property type="nucleotide sequence ID" value="NZ_CP144918.1"/>
</dbReference>
<gene>
    <name evidence="1" type="ORF">V5F89_00515</name>
</gene>
<accession>A0ABZ2DAQ1</accession>
<evidence type="ECO:0000313" key="1">
    <source>
        <dbReference type="EMBL" id="WWA47430.1"/>
    </source>
</evidence>
<dbReference type="EMBL" id="CP144918">
    <property type="protein sequence ID" value="WWA47430.1"/>
    <property type="molecule type" value="Genomic_DNA"/>
</dbReference>
<dbReference type="InterPro" id="IPR009078">
    <property type="entry name" value="Ferritin-like_SF"/>
</dbReference>
<dbReference type="SUPFAM" id="SSF47240">
    <property type="entry name" value="Ferritin-like"/>
    <property type="match status" value="1"/>
</dbReference>
<protein>
    <submittedName>
        <fullName evidence="1">DUF892 family protein</fullName>
    </submittedName>
</protein>
<name>A0ABZ2DAQ1_9SPHN</name>
<reference evidence="1 2" key="1">
    <citation type="submission" date="2024-02" db="EMBL/GenBank/DDBJ databases">
        <title>The whole genome sequence of five bacterial samples isolated from Abu Dhabi Sabkha-shore region.</title>
        <authorList>
            <person name="Sudalaimuthuasari N."/>
            <person name="Sarfraz B."/>
            <person name="Tuyisabe J.D."/>
            <person name="Mugisha Ntwali L.D.M."/>
            <person name="Ali A.I.A.A."/>
            <person name="Almansoori S.Z.A."/>
            <person name="Alajami H.S.A."/>
            <person name="Almeqbaali A.A.S."/>
            <person name="Kundu B."/>
            <person name="Saeed E.E."/>
            <person name="Sukumarinath V."/>
            <person name="Mishra A.K."/>
            <person name="Hazzouri K.M."/>
            <person name="Almaskari R."/>
            <person name="Sharma A.K."/>
            <person name="Amiri K.M.A."/>
        </authorList>
    </citation>
    <scope>NUCLEOTIDE SEQUENCE [LARGE SCALE GENOMIC DNA]</scope>
    <source>
        <strain evidence="2">kcgeb_sd</strain>
    </source>
</reference>